<organism evidence="1 2">
    <name type="scientific">Panagrellus redivivus</name>
    <name type="common">Microworm</name>
    <dbReference type="NCBI Taxonomy" id="6233"/>
    <lineage>
        <taxon>Eukaryota</taxon>
        <taxon>Metazoa</taxon>
        <taxon>Ecdysozoa</taxon>
        <taxon>Nematoda</taxon>
        <taxon>Chromadorea</taxon>
        <taxon>Rhabditida</taxon>
        <taxon>Tylenchina</taxon>
        <taxon>Panagrolaimomorpha</taxon>
        <taxon>Panagrolaimoidea</taxon>
        <taxon>Panagrolaimidae</taxon>
        <taxon>Panagrellus</taxon>
    </lineage>
</organism>
<proteinExistence type="predicted"/>
<reference evidence="1" key="1">
    <citation type="journal article" date="2013" name="Genetics">
        <title>The draft genome and transcriptome of Panagrellus redivivus are shaped by the harsh demands of a free-living lifestyle.</title>
        <authorList>
            <person name="Srinivasan J."/>
            <person name="Dillman A.R."/>
            <person name="Macchietto M.G."/>
            <person name="Heikkinen L."/>
            <person name="Lakso M."/>
            <person name="Fracchia K.M."/>
            <person name="Antoshechkin I."/>
            <person name="Mortazavi A."/>
            <person name="Wong G."/>
            <person name="Sternberg P.W."/>
        </authorList>
    </citation>
    <scope>NUCLEOTIDE SEQUENCE [LARGE SCALE GENOMIC DNA]</scope>
    <source>
        <strain evidence="1">MT8872</strain>
    </source>
</reference>
<evidence type="ECO:0000313" key="1">
    <source>
        <dbReference type="Proteomes" id="UP000492821"/>
    </source>
</evidence>
<evidence type="ECO:0000313" key="2">
    <source>
        <dbReference type="WBParaSite" id="Pan_g7528.t1"/>
    </source>
</evidence>
<name>A0A7E4W655_PANRE</name>
<reference evidence="2" key="2">
    <citation type="submission" date="2020-10" db="UniProtKB">
        <authorList>
            <consortium name="WormBaseParasite"/>
        </authorList>
    </citation>
    <scope>IDENTIFICATION</scope>
</reference>
<dbReference type="WBParaSite" id="Pan_g7528.t1">
    <property type="protein sequence ID" value="Pan_g7528.t1"/>
    <property type="gene ID" value="Pan_g7528"/>
</dbReference>
<protein>
    <submittedName>
        <fullName evidence="2">Uncharacterized protein</fullName>
    </submittedName>
</protein>
<accession>A0A7E4W655</accession>
<keyword evidence="1" id="KW-1185">Reference proteome</keyword>
<dbReference type="Proteomes" id="UP000492821">
    <property type="component" value="Unassembled WGS sequence"/>
</dbReference>
<sequence>MDPIEVFLSRIRFWRYLVLCFSWILRMKRKRASVNCPPTLLMCPFRKMVPTIMAFPSTLKNGADQCALFTAVDSILSSDVTLTRRTPYSVMPGYTTEVAQLLKKTWGADGISNKKEKGYRR</sequence>
<dbReference type="AlphaFoldDB" id="A0A7E4W655"/>